<dbReference type="InterPro" id="IPR045010">
    <property type="entry name" value="MDR_fam"/>
</dbReference>
<evidence type="ECO:0000256" key="2">
    <source>
        <dbReference type="ARBA" id="ARBA00069006"/>
    </source>
</evidence>
<dbReference type="Gene3D" id="3.40.50.720">
    <property type="entry name" value="NAD(P)-binding Rossmann-like Domain"/>
    <property type="match status" value="1"/>
</dbReference>
<organism evidence="5 6">
    <name type="scientific">Canariomyces notabilis</name>
    <dbReference type="NCBI Taxonomy" id="2074819"/>
    <lineage>
        <taxon>Eukaryota</taxon>
        <taxon>Fungi</taxon>
        <taxon>Dikarya</taxon>
        <taxon>Ascomycota</taxon>
        <taxon>Pezizomycotina</taxon>
        <taxon>Sordariomycetes</taxon>
        <taxon>Sordariomycetidae</taxon>
        <taxon>Sordariales</taxon>
        <taxon>Chaetomiaceae</taxon>
        <taxon>Canariomyces</taxon>
    </lineage>
</organism>
<evidence type="ECO:0000313" key="5">
    <source>
        <dbReference type="EMBL" id="KAK4108265.1"/>
    </source>
</evidence>
<dbReference type="Gene3D" id="3.90.180.10">
    <property type="entry name" value="Medium-chain alcohol dehydrogenases, catalytic domain"/>
    <property type="match status" value="1"/>
</dbReference>
<dbReference type="InterPro" id="IPR020843">
    <property type="entry name" value="ER"/>
</dbReference>
<dbReference type="InterPro" id="IPR013149">
    <property type="entry name" value="ADH-like_C"/>
</dbReference>
<reference evidence="5" key="2">
    <citation type="submission" date="2023-05" db="EMBL/GenBank/DDBJ databases">
        <authorList>
            <consortium name="Lawrence Berkeley National Laboratory"/>
            <person name="Steindorff A."/>
            <person name="Hensen N."/>
            <person name="Bonometti L."/>
            <person name="Westerberg I."/>
            <person name="Brannstrom I.O."/>
            <person name="Guillou S."/>
            <person name="Cros-Aarteil S."/>
            <person name="Calhoun S."/>
            <person name="Haridas S."/>
            <person name="Kuo A."/>
            <person name="Mondo S."/>
            <person name="Pangilinan J."/>
            <person name="Riley R."/>
            <person name="Labutti K."/>
            <person name="Andreopoulos B."/>
            <person name="Lipzen A."/>
            <person name="Chen C."/>
            <person name="Yanf M."/>
            <person name="Daum C."/>
            <person name="Ng V."/>
            <person name="Clum A."/>
            <person name="Ohm R."/>
            <person name="Martin F."/>
            <person name="Silar P."/>
            <person name="Natvig D."/>
            <person name="Lalanne C."/>
            <person name="Gautier V."/>
            <person name="Ament-Velasquez S.L."/>
            <person name="Kruys A."/>
            <person name="Hutchinson M.I."/>
            <person name="Powell A.J."/>
            <person name="Barry K."/>
            <person name="Miller A.N."/>
            <person name="Grigoriev I.V."/>
            <person name="Debuchy R."/>
            <person name="Gladieux P."/>
            <person name="Thoren M.H."/>
            <person name="Johannesson H."/>
        </authorList>
    </citation>
    <scope>NUCLEOTIDE SEQUENCE</scope>
    <source>
        <strain evidence="5">CBS 508.74</strain>
    </source>
</reference>
<dbReference type="AlphaFoldDB" id="A0AAN6T7Q2"/>
<dbReference type="SMART" id="SM00829">
    <property type="entry name" value="PKS_ER"/>
    <property type="match status" value="1"/>
</dbReference>
<dbReference type="EMBL" id="MU853364">
    <property type="protein sequence ID" value="KAK4108265.1"/>
    <property type="molecule type" value="Genomic_DNA"/>
</dbReference>
<dbReference type="Pfam" id="PF00107">
    <property type="entry name" value="ADH_zinc_N"/>
    <property type="match status" value="1"/>
</dbReference>
<dbReference type="SUPFAM" id="SSF51735">
    <property type="entry name" value="NAD(P)-binding Rossmann-fold domains"/>
    <property type="match status" value="1"/>
</dbReference>
<dbReference type="InterPro" id="IPR011032">
    <property type="entry name" value="GroES-like_sf"/>
</dbReference>
<dbReference type="PANTHER" id="PTHR43205:SF7">
    <property type="entry name" value="PROSTAGLANDIN REDUCTASE 1"/>
    <property type="match status" value="1"/>
</dbReference>
<accession>A0AAN6T7Q2</accession>
<dbReference type="CDD" id="cd05288">
    <property type="entry name" value="PGDH"/>
    <property type="match status" value="1"/>
</dbReference>
<keyword evidence="6" id="KW-1185">Reference proteome</keyword>
<comment type="caution">
    <text evidence="5">The sequence shown here is derived from an EMBL/GenBank/DDBJ whole genome shotgun (WGS) entry which is preliminary data.</text>
</comment>
<evidence type="ECO:0000313" key="6">
    <source>
        <dbReference type="Proteomes" id="UP001302812"/>
    </source>
</evidence>
<reference evidence="5" key="1">
    <citation type="journal article" date="2023" name="Mol. Phylogenet. Evol.">
        <title>Genome-scale phylogeny and comparative genomics of the fungal order Sordariales.</title>
        <authorList>
            <person name="Hensen N."/>
            <person name="Bonometti L."/>
            <person name="Westerberg I."/>
            <person name="Brannstrom I.O."/>
            <person name="Guillou S."/>
            <person name="Cros-Aarteil S."/>
            <person name="Calhoun S."/>
            <person name="Haridas S."/>
            <person name="Kuo A."/>
            <person name="Mondo S."/>
            <person name="Pangilinan J."/>
            <person name="Riley R."/>
            <person name="LaButti K."/>
            <person name="Andreopoulos B."/>
            <person name="Lipzen A."/>
            <person name="Chen C."/>
            <person name="Yan M."/>
            <person name="Daum C."/>
            <person name="Ng V."/>
            <person name="Clum A."/>
            <person name="Steindorff A."/>
            <person name="Ohm R.A."/>
            <person name="Martin F."/>
            <person name="Silar P."/>
            <person name="Natvig D.O."/>
            <person name="Lalanne C."/>
            <person name="Gautier V."/>
            <person name="Ament-Velasquez S.L."/>
            <person name="Kruys A."/>
            <person name="Hutchinson M.I."/>
            <person name="Powell A.J."/>
            <person name="Barry K."/>
            <person name="Miller A.N."/>
            <person name="Grigoriev I.V."/>
            <person name="Debuchy R."/>
            <person name="Gladieux P."/>
            <person name="Hiltunen Thoren M."/>
            <person name="Johannesson H."/>
        </authorList>
    </citation>
    <scope>NUCLEOTIDE SEQUENCE</scope>
    <source>
        <strain evidence="5">CBS 508.74</strain>
    </source>
</reference>
<dbReference type="InterPro" id="IPR036291">
    <property type="entry name" value="NAD(P)-bd_dom_sf"/>
</dbReference>
<evidence type="ECO:0000256" key="1">
    <source>
        <dbReference type="ARBA" id="ARBA00023002"/>
    </source>
</evidence>
<sequence length="351" mass="38533">MVSNKTLIFKKIPTGKPIPGEHITVEDRLVDITTPPPGGVILSVLYASFDPYLLSNMRDAKIKSYSPAFALDGPVETDTVARIVKSDSPELYQEGDQVLAYLPLAEHVVLDQSELGRIRTKLRNPHKLRDLGMFLGPLGMPGLTAWSSLYEIGRPKSGETIFISSAAGAVGQVVGQIAKREGLKVIGSVGSEEKVEFITKELGFDGGFNYKTERAKVALKRLAPQGVDIYYDNVGGEQLADAIDAMNVFGRIIACGGISEYTIPVEQRYGVRNLVLIASKRLTMRGFLVYDQGFWDKYEDDHQEKMQKWLAEGSIRAKLHVTEGIDNAAEGLVAIFEGKNFGKAVLKIRGE</sequence>
<protein>
    <recommendedName>
        <fullName evidence="2">Dehydrogenase FUB6</fullName>
    </recommendedName>
    <alternativeName>
        <fullName evidence="3">Fusaric acid biosynthesis protein 6</fullName>
    </alternativeName>
</protein>
<dbReference type="Proteomes" id="UP001302812">
    <property type="component" value="Unassembled WGS sequence"/>
</dbReference>
<dbReference type="Pfam" id="PF16884">
    <property type="entry name" value="ADH_N_2"/>
    <property type="match status" value="1"/>
</dbReference>
<dbReference type="GeneID" id="89937374"/>
<dbReference type="RefSeq" id="XP_064665835.1">
    <property type="nucleotide sequence ID" value="XM_064813249.1"/>
</dbReference>
<keyword evidence="1" id="KW-0560">Oxidoreductase</keyword>
<name>A0AAN6T7Q2_9PEZI</name>
<evidence type="ECO:0000259" key="4">
    <source>
        <dbReference type="SMART" id="SM00829"/>
    </source>
</evidence>
<evidence type="ECO:0000256" key="3">
    <source>
        <dbReference type="ARBA" id="ARBA00083301"/>
    </source>
</evidence>
<dbReference type="GO" id="GO:0016628">
    <property type="term" value="F:oxidoreductase activity, acting on the CH-CH group of donors, NAD or NADP as acceptor"/>
    <property type="evidence" value="ECO:0007669"/>
    <property type="project" value="InterPro"/>
</dbReference>
<dbReference type="SUPFAM" id="SSF50129">
    <property type="entry name" value="GroES-like"/>
    <property type="match status" value="2"/>
</dbReference>
<feature type="domain" description="Enoyl reductase (ER)" evidence="4">
    <location>
        <begin position="20"/>
        <end position="346"/>
    </location>
</feature>
<gene>
    <name evidence="5" type="ORF">N656DRAFT_761635</name>
</gene>
<dbReference type="FunFam" id="3.40.50.720:FF:000121">
    <property type="entry name" value="Prostaglandin reductase 2"/>
    <property type="match status" value="1"/>
</dbReference>
<dbReference type="InterPro" id="IPR041694">
    <property type="entry name" value="ADH_N_2"/>
</dbReference>
<proteinExistence type="predicted"/>
<dbReference type="PANTHER" id="PTHR43205">
    <property type="entry name" value="PROSTAGLANDIN REDUCTASE"/>
    <property type="match status" value="1"/>
</dbReference>